<dbReference type="RefSeq" id="WP_085550575.1">
    <property type="nucleotide sequence ID" value="NZ_FXAR01000012.1"/>
</dbReference>
<keyword evidence="2" id="KW-1185">Reference proteome</keyword>
<dbReference type="OrthoDB" id="3757919at2"/>
<name>A0A1X7KEI2_9CORY</name>
<dbReference type="InterPro" id="IPR036890">
    <property type="entry name" value="HATPase_C_sf"/>
</dbReference>
<proteinExistence type="predicted"/>
<dbReference type="Pfam" id="PF13589">
    <property type="entry name" value="HATPase_c_3"/>
    <property type="match status" value="1"/>
</dbReference>
<dbReference type="PANTHER" id="PTHR23336:SF76">
    <property type="entry name" value="MORC S5 DOMAIN-CONTAINING PROTEIN"/>
    <property type="match status" value="1"/>
</dbReference>
<reference evidence="2" key="1">
    <citation type="submission" date="2017-04" db="EMBL/GenBank/DDBJ databases">
        <authorList>
            <person name="Varghese N."/>
            <person name="Submissions S."/>
        </authorList>
    </citation>
    <scope>NUCLEOTIDE SEQUENCE [LARGE SCALE GENOMIC DNA]</scope>
    <source>
        <strain evidence="2">VDS</strain>
    </source>
</reference>
<dbReference type="PANTHER" id="PTHR23336">
    <property type="entry name" value="ZINC FINGER CW-TYPE COILED-COIL DOMAIN PROTEIN 3"/>
    <property type="match status" value="1"/>
</dbReference>
<dbReference type="GO" id="GO:0016887">
    <property type="term" value="F:ATP hydrolysis activity"/>
    <property type="evidence" value="ECO:0007669"/>
    <property type="project" value="InterPro"/>
</dbReference>
<sequence>MPNRLSVAPSARRLTNSLRDIGYSFESAVADLVDNSVAAGADQVVIDIHFAGRGSYLTIADNGAGMHEDQINEAMRFGSRREYEDGDLGRYGLGLKTASLSQCRRLEVVSRGNRLSSPVARAIDLDFIQTVDDWVTLDISEEPEALESASLINGDRGSVVVWRKLDRLLPAKSPEGGWARRRIEGLAPKLEAHLSMVFHRFLSGEAGKRISIIVNGVGLDAWDPFGRDEAATETLDVDEFEIEHGDVSDTVTLRRYLLPSREEFSSREAFEAASGPEKWNRQQGLYIYRANRLVQWGGWAGIRTIDEHTKSARASLDFGTTLDEAFNINVAKMRVNLPGQLRKMMSRPVNELCIAADAAYRRNNQQAPKEDAAAPKKSFVLGGDESGAAIGLALRTAAARTGNFAALEAISTLIKDEMPDLARHLGFD</sequence>
<evidence type="ECO:0000313" key="2">
    <source>
        <dbReference type="Proteomes" id="UP000193309"/>
    </source>
</evidence>
<keyword evidence="1" id="KW-0808">Transferase</keyword>
<organism evidence="1 2">
    <name type="scientific">Corynebacterium pollutisoli</name>
    <dbReference type="NCBI Taxonomy" id="1610489"/>
    <lineage>
        <taxon>Bacteria</taxon>
        <taxon>Bacillati</taxon>
        <taxon>Actinomycetota</taxon>
        <taxon>Actinomycetes</taxon>
        <taxon>Mycobacteriales</taxon>
        <taxon>Corynebacteriaceae</taxon>
        <taxon>Corynebacterium</taxon>
    </lineage>
</organism>
<protein>
    <submittedName>
        <fullName evidence="1">Histidine kinase-, DNA gyrase B-, and HSP90-like ATPase</fullName>
    </submittedName>
</protein>
<dbReference type="SUPFAM" id="SSF55874">
    <property type="entry name" value="ATPase domain of HSP90 chaperone/DNA topoisomerase II/histidine kinase"/>
    <property type="match status" value="1"/>
</dbReference>
<dbReference type="AlphaFoldDB" id="A0A1X7KEI2"/>
<dbReference type="EMBL" id="FXAR01000012">
    <property type="protein sequence ID" value="SMG39621.1"/>
    <property type="molecule type" value="Genomic_DNA"/>
</dbReference>
<dbReference type="GO" id="GO:0016301">
    <property type="term" value="F:kinase activity"/>
    <property type="evidence" value="ECO:0007669"/>
    <property type="project" value="UniProtKB-KW"/>
</dbReference>
<evidence type="ECO:0000313" key="1">
    <source>
        <dbReference type="EMBL" id="SMG39621.1"/>
    </source>
</evidence>
<dbReference type="InterPro" id="IPR045261">
    <property type="entry name" value="MORC_ATPase"/>
</dbReference>
<keyword evidence="1" id="KW-0418">Kinase</keyword>
<dbReference type="STRING" id="1610489.SAMN06295981_2514"/>
<accession>A0A1X7KEI2</accession>
<gene>
    <name evidence="1" type="ORF">SAMN06295981_2514</name>
</gene>
<dbReference type="Gene3D" id="3.30.565.10">
    <property type="entry name" value="Histidine kinase-like ATPase, C-terminal domain"/>
    <property type="match status" value="1"/>
</dbReference>
<dbReference type="Proteomes" id="UP000193309">
    <property type="component" value="Unassembled WGS sequence"/>
</dbReference>